<gene>
    <name evidence="3" type="ORF">LSAT_V11C400176750</name>
</gene>
<reference evidence="3 4" key="1">
    <citation type="journal article" date="2017" name="Nat. Commun.">
        <title>Genome assembly with in vitro proximity ligation data and whole-genome triplication in lettuce.</title>
        <authorList>
            <person name="Reyes-Chin-Wo S."/>
            <person name="Wang Z."/>
            <person name="Yang X."/>
            <person name="Kozik A."/>
            <person name="Arikit S."/>
            <person name="Song C."/>
            <person name="Xia L."/>
            <person name="Froenicke L."/>
            <person name="Lavelle D.O."/>
            <person name="Truco M.J."/>
            <person name="Xia R."/>
            <person name="Zhu S."/>
            <person name="Xu C."/>
            <person name="Xu H."/>
            <person name="Xu X."/>
            <person name="Cox K."/>
            <person name="Korf I."/>
            <person name="Meyers B.C."/>
            <person name="Michelmore R.W."/>
        </authorList>
    </citation>
    <scope>NUCLEOTIDE SEQUENCE [LARGE SCALE GENOMIC DNA]</scope>
    <source>
        <strain evidence="4">cv. Salinas</strain>
        <tissue evidence="3">Seedlings</tissue>
    </source>
</reference>
<evidence type="ECO:0000259" key="2">
    <source>
        <dbReference type="Pfam" id="PF13960"/>
    </source>
</evidence>
<sequence>MNKKKRKSHQLGTSDVGQQNNTYWKKFNIWYRQLRYCPDNLVPHCIDFMHVEKNVGESLTGTVLNVPGKTKHGYKARLDLVHYGLKPELHPQIEGKNTTLPAAGCTLTKEEKGKFCETLYNLRVPQGYCSNFSSLVSLKDRKLIGLKSHDYHMLMQQFLPIAIRSIMHPPTRFAITRFCFFFKSICSKEIIVGELDKLQKELCVTLCLLEKHFPPSFFDVMIHLTVHLTGEVNLCGPIFFRWMYTFERYMKVIKGHVRNKNRPEGYIAEENVAEETIEFFSQFLKRMDNVGIPPDNHNNCGIHKGVDSSSITDGTPVSAAKSVEVSAKLFSKAHFFVLQNTSEVLPYIKRHMEFLEHLHPTKRKAHLEKEHTKTFGHWLRKERELGACRETITETMRWISHGPNKNIIKYDVYAINGYNFRTKAREGKVYQNSGVSVVATDTHISKEVVTYAKNTYYGVLQEIWVLDYHFKKIPIFMCDWVDNRKRVKRDKLGYTLVELKRLGHKGDPFILASQAQQVFYVTDPLDQKMSIVFKTPPKN</sequence>
<evidence type="ECO:0000259" key="1">
    <source>
        <dbReference type="Pfam" id="PF13952"/>
    </source>
</evidence>
<dbReference type="InterPro" id="IPR025312">
    <property type="entry name" value="DUF4216"/>
</dbReference>
<dbReference type="PANTHER" id="PTHR48258:SF9">
    <property type="entry name" value="OS01G0348150 PROTEIN"/>
    <property type="match status" value="1"/>
</dbReference>
<protein>
    <recommendedName>
        <fullName evidence="5">DUF4218 domain-containing protein</fullName>
    </recommendedName>
</protein>
<accession>A0A9R1VTQ5</accession>
<evidence type="ECO:0000313" key="4">
    <source>
        <dbReference type="Proteomes" id="UP000235145"/>
    </source>
</evidence>
<dbReference type="Pfam" id="PF13960">
    <property type="entry name" value="DUF4218"/>
    <property type="match status" value="1"/>
</dbReference>
<feature type="domain" description="DUF4218" evidence="2">
    <location>
        <begin position="185"/>
        <end position="289"/>
    </location>
</feature>
<dbReference type="EMBL" id="NBSK02000004">
    <property type="protein sequence ID" value="KAJ0210416.1"/>
    <property type="molecule type" value="Genomic_DNA"/>
</dbReference>
<dbReference type="InterPro" id="IPR025452">
    <property type="entry name" value="DUF4218"/>
</dbReference>
<evidence type="ECO:0000313" key="3">
    <source>
        <dbReference type="EMBL" id="KAJ0210416.1"/>
    </source>
</evidence>
<keyword evidence="4" id="KW-1185">Reference proteome</keyword>
<dbReference type="PANTHER" id="PTHR48258">
    <property type="entry name" value="DUF4218 DOMAIN-CONTAINING PROTEIN-RELATED"/>
    <property type="match status" value="1"/>
</dbReference>
<proteinExistence type="predicted"/>
<comment type="caution">
    <text evidence="3">The sequence shown here is derived from an EMBL/GenBank/DDBJ whole genome shotgun (WGS) entry which is preliminary data.</text>
</comment>
<evidence type="ECO:0008006" key="5">
    <source>
        <dbReference type="Google" id="ProtNLM"/>
    </source>
</evidence>
<dbReference type="Pfam" id="PF13952">
    <property type="entry name" value="DUF4216"/>
    <property type="match status" value="1"/>
</dbReference>
<feature type="domain" description="DUF4216" evidence="1">
    <location>
        <begin position="466"/>
        <end position="530"/>
    </location>
</feature>
<organism evidence="3 4">
    <name type="scientific">Lactuca sativa</name>
    <name type="common">Garden lettuce</name>
    <dbReference type="NCBI Taxonomy" id="4236"/>
    <lineage>
        <taxon>Eukaryota</taxon>
        <taxon>Viridiplantae</taxon>
        <taxon>Streptophyta</taxon>
        <taxon>Embryophyta</taxon>
        <taxon>Tracheophyta</taxon>
        <taxon>Spermatophyta</taxon>
        <taxon>Magnoliopsida</taxon>
        <taxon>eudicotyledons</taxon>
        <taxon>Gunneridae</taxon>
        <taxon>Pentapetalae</taxon>
        <taxon>asterids</taxon>
        <taxon>campanulids</taxon>
        <taxon>Asterales</taxon>
        <taxon>Asteraceae</taxon>
        <taxon>Cichorioideae</taxon>
        <taxon>Cichorieae</taxon>
        <taxon>Lactucinae</taxon>
        <taxon>Lactuca</taxon>
    </lineage>
</organism>
<dbReference type="AlphaFoldDB" id="A0A9R1VTQ5"/>
<name>A0A9R1VTQ5_LACSA</name>
<dbReference type="Proteomes" id="UP000235145">
    <property type="component" value="Unassembled WGS sequence"/>
</dbReference>